<accession>A0A382FAL4</accession>
<feature type="transmembrane region" description="Helical" evidence="1">
    <location>
        <begin position="107"/>
        <end position="123"/>
    </location>
</feature>
<name>A0A382FAL4_9ZZZZ</name>
<dbReference type="EMBL" id="UINC01048750">
    <property type="protein sequence ID" value="SVB59682.1"/>
    <property type="molecule type" value="Genomic_DNA"/>
</dbReference>
<feature type="transmembrane region" description="Helical" evidence="1">
    <location>
        <begin position="64"/>
        <end position="86"/>
    </location>
</feature>
<gene>
    <name evidence="2" type="ORF">METZ01_LOCUS212536</name>
</gene>
<keyword evidence="1" id="KW-1133">Transmembrane helix</keyword>
<feature type="non-terminal residue" evidence="2">
    <location>
        <position position="1"/>
    </location>
</feature>
<keyword evidence="1" id="KW-0472">Membrane</keyword>
<dbReference type="AlphaFoldDB" id="A0A382FAL4"/>
<evidence type="ECO:0000256" key="1">
    <source>
        <dbReference type="SAM" id="Phobius"/>
    </source>
</evidence>
<keyword evidence="1" id="KW-0812">Transmembrane</keyword>
<organism evidence="2">
    <name type="scientific">marine metagenome</name>
    <dbReference type="NCBI Taxonomy" id="408172"/>
    <lineage>
        <taxon>unclassified sequences</taxon>
        <taxon>metagenomes</taxon>
        <taxon>ecological metagenomes</taxon>
    </lineage>
</organism>
<protein>
    <submittedName>
        <fullName evidence="2">Uncharacterized protein</fullName>
    </submittedName>
</protein>
<feature type="transmembrane region" description="Helical" evidence="1">
    <location>
        <begin position="37"/>
        <end position="52"/>
    </location>
</feature>
<sequence>RYIRTNEGTTIWPWARALFSPFWYYPMLKRIDVQRKGLLAVVYFVLSLPGFARSDPVASTSLNVLFFTLFIAVLSLLTLMPAVRAINDLNESSKVSHPSFGWRGRSFAALGIGLLFLLLWAWGSSLTTEVESVRFVFQMG</sequence>
<reference evidence="2" key="1">
    <citation type="submission" date="2018-05" db="EMBL/GenBank/DDBJ databases">
        <authorList>
            <person name="Lanie J.A."/>
            <person name="Ng W.-L."/>
            <person name="Kazmierczak K.M."/>
            <person name="Andrzejewski T.M."/>
            <person name="Davidsen T.M."/>
            <person name="Wayne K.J."/>
            <person name="Tettelin H."/>
            <person name="Glass J.I."/>
            <person name="Rusch D."/>
            <person name="Podicherti R."/>
            <person name="Tsui H.-C.T."/>
            <person name="Winkler M.E."/>
        </authorList>
    </citation>
    <scope>NUCLEOTIDE SEQUENCE</scope>
</reference>
<proteinExistence type="predicted"/>
<evidence type="ECO:0000313" key="2">
    <source>
        <dbReference type="EMBL" id="SVB59682.1"/>
    </source>
</evidence>